<dbReference type="SUPFAM" id="SSF55729">
    <property type="entry name" value="Acyl-CoA N-acyltransferases (Nat)"/>
    <property type="match status" value="1"/>
</dbReference>
<dbReference type="Proteomes" id="UP001529380">
    <property type="component" value="Unassembled WGS sequence"/>
</dbReference>
<dbReference type="RefSeq" id="WP_087183003.1">
    <property type="nucleotide sequence ID" value="NZ_JAUDCL010000008.1"/>
</dbReference>
<proteinExistence type="predicted"/>
<dbReference type="InterPro" id="IPR052523">
    <property type="entry name" value="Trichothecene_AcTrans"/>
</dbReference>
<dbReference type="PANTHER" id="PTHR42791:SF1">
    <property type="entry name" value="N-ACETYLTRANSFERASE DOMAIN-CONTAINING PROTEIN"/>
    <property type="match status" value="1"/>
</dbReference>
<dbReference type="EC" id="2.3.1.-" evidence="2"/>
<evidence type="ECO:0000313" key="2">
    <source>
        <dbReference type="EMBL" id="MDM8200896.1"/>
    </source>
</evidence>
<dbReference type="EMBL" id="JAUDCL010000008">
    <property type="protein sequence ID" value="MDM8200896.1"/>
    <property type="molecule type" value="Genomic_DNA"/>
</dbReference>
<evidence type="ECO:0000313" key="3">
    <source>
        <dbReference type="Proteomes" id="UP001529380"/>
    </source>
</evidence>
<dbReference type="GO" id="GO:0016746">
    <property type="term" value="F:acyltransferase activity"/>
    <property type="evidence" value="ECO:0007669"/>
    <property type="project" value="UniProtKB-KW"/>
</dbReference>
<organism evidence="2 3">
    <name type="scientific">Allofournierella massiliensis</name>
    <dbReference type="NCBI Taxonomy" id="1650663"/>
    <lineage>
        <taxon>Bacteria</taxon>
        <taxon>Bacillati</taxon>
        <taxon>Bacillota</taxon>
        <taxon>Clostridia</taxon>
        <taxon>Eubacteriales</taxon>
        <taxon>Oscillospiraceae</taxon>
        <taxon>Allofournierella</taxon>
    </lineage>
</organism>
<evidence type="ECO:0000259" key="1">
    <source>
        <dbReference type="PROSITE" id="PS51186"/>
    </source>
</evidence>
<accession>A0ABT7UPT3</accession>
<feature type="domain" description="N-acetyltransferase" evidence="1">
    <location>
        <begin position="72"/>
        <end position="205"/>
    </location>
</feature>
<dbReference type="PROSITE" id="PS51186">
    <property type="entry name" value="GNAT"/>
    <property type="match status" value="1"/>
</dbReference>
<dbReference type="InterPro" id="IPR016181">
    <property type="entry name" value="Acyl_CoA_acyltransferase"/>
</dbReference>
<dbReference type="PANTHER" id="PTHR42791">
    <property type="entry name" value="GNAT FAMILY ACETYLTRANSFERASE"/>
    <property type="match status" value="1"/>
</dbReference>
<keyword evidence="3" id="KW-1185">Reference proteome</keyword>
<keyword evidence="2" id="KW-0012">Acyltransferase</keyword>
<gene>
    <name evidence="2" type="ORF">QUW08_06265</name>
</gene>
<dbReference type="InterPro" id="IPR000182">
    <property type="entry name" value="GNAT_dom"/>
</dbReference>
<dbReference type="Gene3D" id="3.40.630.30">
    <property type="match status" value="1"/>
</dbReference>
<protein>
    <submittedName>
        <fullName evidence="2">GNAT family N-acetyltransferase</fullName>
        <ecNumber evidence="2">2.3.1.-</ecNumber>
    </submittedName>
</protein>
<reference evidence="2 3" key="1">
    <citation type="submission" date="2023-06" db="EMBL/GenBank/DDBJ databases">
        <title>Identification and characterization of horizontal gene transfer across gut microbiota members of farm animals based on homology search.</title>
        <authorList>
            <person name="Schwarzerova J."/>
            <person name="Nykrynova M."/>
            <person name="Jureckova K."/>
            <person name="Cejkova D."/>
            <person name="Rychlik I."/>
        </authorList>
    </citation>
    <scope>NUCLEOTIDE SEQUENCE [LARGE SCALE GENOMIC DNA]</scope>
    <source>
        <strain evidence="2 3">ET340</strain>
    </source>
</reference>
<comment type="caution">
    <text evidence="2">The sequence shown here is derived from an EMBL/GenBank/DDBJ whole genome shotgun (WGS) entry which is preliminary data.</text>
</comment>
<keyword evidence="2" id="KW-0808">Transferase</keyword>
<dbReference type="CDD" id="cd04301">
    <property type="entry name" value="NAT_SF"/>
    <property type="match status" value="1"/>
</dbReference>
<dbReference type="Pfam" id="PF00583">
    <property type="entry name" value="Acetyltransf_1"/>
    <property type="match status" value="1"/>
</dbReference>
<name>A0ABT7UPT3_9FIRM</name>
<sequence>MQTDRLYRVTEYDIPNVIRTLTECFQADPLYRQLIPDADVRQRTLPEIFNCDANEMLSCCNVYADNHEVGGLVILDDETEPYDPLRYFSTEAFYALKTDVCLVREDWSLKTLWNFFLGRQYLNSRWTEELPDNRMQLIYFAVRPALQGAGVGHKMIQPVMDYADEHGLLISLETHNPANLPRYNHYGFDVYKTLKSHFELTQYCLVRQPGAPLRPRTPAAPQKGM</sequence>